<dbReference type="SMART" id="SM00717">
    <property type="entry name" value="SANT"/>
    <property type="match status" value="2"/>
</dbReference>
<protein>
    <submittedName>
        <fullName evidence="10">Uncharacterized protein</fullName>
    </submittedName>
</protein>
<comment type="subcellular location">
    <subcellularLocation>
        <location evidence="1">Nucleus</location>
    </subcellularLocation>
</comment>
<reference evidence="10 11" key="1">
    <citation type="submission" date="2024-05" db="EMBL/GenBank/DDBJ databases">
        <title>Haplotype-resolved chromosome-level genome assembly of Huyou (Citrus changshanensis).</title>
        <authorList>
            <person name="Miao C."/>
            <person name="Chen W."/>
            <person name="Wu Y."/>
            <person name="Wang L."/>
            <person name="Zhao S."/>
            <person name="Grierson D."/>
            <person name="Xu C."/>
            <person name="Chen K."/>
        </authorList>
    </citation>
    <scope>NUCLEOTIDE SEQUENCE [LARGE SCALE GENOMIC DNA]</scope>
    <source>
        <strain evidence="10">01-14</strain>
        <tissue evidence="10">Leaf</tissue>
    </source>
</reference>
<evidence type="ECO:0000256" key="1">
    <source>
        <dbReference type="ARBA" id="ARBA00004123"/>
    </source>
</evidence>
<keyword evidence="6" id="KW-0539">Nucleus</keyword>
<evidence type="ECO:0000256" key="2">
    <source>
        <dbReference type="ARBA" id="ARBA00022737"/>
    </source>
</evidence>
<dbReference type="FunFam" id="1.10.10.60:FF:000185">
    <property type="entry name" value="MYB transcription factor"/>
    <property type="match status" value="1"/>
</dbReference>
<evidence type="ECO:0000256" key="7">
    <source>
        <dbReference type="SAM" id="MobiDB-lite"/>
    </source>
</evidence>
<feature type="compositionally biased region" description="Low complexity" evidence="7">
    <location>
        <begin position="349"/>
        <end position="360"/>
    </location>
</feature>
<dbReference type="PANTHER" id="PTHR47997:SF87">
    <property type="entry name" value="TRANSCRIPTION FACTOR MYB26"/>
    <property type="match status" value="1"/>
</dbReference>
<dbReference type="Pfam" id="PF00249">
    <property type="entry name" value="Myb_DNA-binding"/>
    <property type="match status" value="2"/>
</dbReference>
<evidence type="ECO:0000313" key="10">
    <source>
        <dbReference type="EMBL" id="KAK9228780.1"/>
    </source>
</evidence>
<dbReference type="InterPro" id="IPR009057">
    <property type="entry name" value="Homeodomain-like_sf"/>
</dbReference>
<keyword evidence="4" id="KW-0238">DNA-binding</keyword>
<dbReference type="CDD" id="cd00167">
    <property type="entry name" value="SANT"/>
    <property type="match status" value="2"/>
</dbReference>
<dbReference type="SUPFAM" id="SSF46689">
    <property type="entry name" value="Homeodomain-like"/>
    <property type="match status" value="1"/>
</dbReference>
<dbReference type="AlphaFoldDB" id="A0AAP0QZY9"/>
<keyword evidence="5" id="KW-0804">Transcription</keyword>
<dbReference type="Gene3D" id="1.10.10.60">
    <property type="entry name" value="Homeodomain-like"/>
    <property type="match status" value="2"/>
</dbReference>
<evidence type="ECO:0000256" key="4">
    <source>
        <dbReference type="ARBA" id="ARBA00023125"/>
    </source>
</evidence>
<evidence type="ECO:0000256" key="5">
    <source>
        <dbReference type="ARBA" id="ARBA00023163"/>
    </source>
</evidence>
<feature type="region of interest" description="Disordered" evidence="7">
    <location>
        <begin position="349"/>
        <end position="379"/>
    </location>
</feature>
<name>A0AAP0QZY9_9ROSI</name>
<dbReference type="PROSITE" id="PS50090">
    <property type="entry name" value="MYB_LIKE"/>
    <property type="match status" value="2"/>
</dbReference>
<dbReference type="Proteomes" id="UP001428341">
    <property type="component" value="Unassembled WGS sequence"/>
</dbReference>
<evidence type="ECO:0000313" key="11">
    <source>
        <dbReference type="Proteomes" id="UP001428341"/>
    </source>
</evidence>
<evidence type="ECO:0000256" key="6">
    <source>
        <dbReference type="ARBA" id="ARBA00023242"/>
    </source>
</evidence>
<dbReference type="FunFam" id="1.10.10.60:FF:000140">
    <property type="entry name" value="Myb transcription factor"/>
    <property type="match status" value="1"/>
</dbReference>
<proteinExistence type="predicted"/>
<keyword evidence="11" id="KW-1185">Reference proteome</keyword>
<accession>A0AAP0QZY9</accession>
<gene>
    <name evidence="10" type="ORF">WN944_021736</name>
</gene>
<feature type="compositionally biased region" description="Polar residues" evidence="7">
    <location>
        <begin position="363"/>
        <end position="379"/>
    </location>
</feature>
<feature type="domain" description="Myb-like" evidence="8">
    <location>
        <begin position="62"/>
        <end position="112"/>
    </location>
</feature>
<evidence type="ECO:0000259" key="8">
    <source>
        <dbReference type="PROSITE" id="PS50090"/>
    </source>
</evidence>
<dbReference type="GO" id="GO:0003677">
    <property type="term" value="F:DNA binding"/>
    <property type="evidence" value="ECO:0007669"/>
    <property type="project" value="UniProtKB-KW"/>
</dbReference>
<dbReference type="EMBL" id="JBCGBO010000001">
    <property type="protein sequence ID" value="KAK9228780.1"/>
    <property type="molecule type" value="Genomic_DNA"/>
</dbReference>
<feature type="domain" description="HTH myb-type" evidence="9">
    <location>
        <begin position="66"/>
        <end position="116"/>
    </location>
</feature>
<comment type="caution">
    <text evidence="10">The sequence shown here is derived from an EMBL/GenBank/DDBJ whole genome shotgun (WGS) entry which is preliminary data.</text>
</comment>
<dbReference type="PROSITE" id="PS51294">
    <property type="entry name" value="HTH_MYB"/>
    <property type="match status" value="2"/>
</dbReference>
<feature type="domain" description="HTH myb-type" evidence="9">
    <location>
        <begin position="9"/>
        <end position="65"/>
    </location>
</feature>
<sequence length="379" mass="42094">MGHHSCCNKQKVKRGLWSPEEDEKLINYVTTYGHGCWSSVPKHAGLQRCGKSCRLRWINYLRPDLKRGSFSPQEAALIIELHSILGNRWAQIAKHLPGRTDNEVKNFWNSSIKKKLMSHEIVPALASFPADFHNSLCPEEVGFFSLNTNPNLILNSHQQDHQFHLPSPPPPMFHNNFDQAEFKLNLSNYNVASIHFPPPPTIIPSSSTSSSSLDWSLPHHLQPQAHLDPNPLENQIFSHIELVAPPHYYDDIIGDHDNKLNTTDPSIVTMPYDQNPLMVPTMPKLCEILEGTVCNLPSSSASLEGVDPIAKLSCGTTFSSGSYPYHVPADPMEYTDAIMSILQPLSTSPSSSLSSLSPLSRGTYATSTNPNFPSTSWGP</sequence>
<dbReference type="InterPro" id="IPR017930">
    <property type="entry name" value="Myb_dom"/>
</dbReference>
<evidence type="ECO:0000256" key="3">
    <source>
        <dbReference type="ARBA" id="ARBA00023015"/>
    </source>
</evidence>
<dbReference type="InterPro" id="IPR051953">
    <property type="entry name" value="Plant_SW-associated_TFs"/>
</dbReference>
<evidence type="ECO:0000259" key="9">
    <source>
        <dbReference type="PROSITE" id="PS51294"/>
    </source>
</evidence>
<keyword evidence="2" id="KW-0677">Repeat</keyword>
<dbReference type="GO" id="GO:0005634">
    <property type="term" value="C:nucleus"/>
    <property type="evidence" value="ECO:0007669"/>
    <property type="project" value="UniProtKB-SubCell"/>
</dbReference>
<dbReference type="PANTHER" id="PTHR47997">
    <property type="entry name" value="MYB DOMAIN PROTEIN 55"/>
    <property type="match status" value="1"/>
</dbReference>
<dbReference type="InterPro" id="IPR001005">
    <property type="entry name" value="SANT/Myb"/>
</dbReference>
<feature type="domain" description="Myb-like" evidence="8">
    <location>
        <begin position="9"/>
        <end position="61"/>
    </location>
</feature>
<keyword evidence="3" id="KW-0805">Transcription regulation</keyword>
<organism evidence="10 11">
    <name type="scientific">Citrus x changshan-huyou</name>
    <dbReference type="NCBI Taxonomy" id="2935761"/>
    <lineage>
        <taxon>Eukaryota</taxon>
        <taxon>Viridiplantae</taxon>
        <taxon>Streptophyta</taxon>
        <taxon>Embryophyta</taxon>
        <taxon>Tracheophyta</taxon>
        <taxon>Spermatophyta</taxon>
        <taxon>Magnoliopsida</taxon>
        <taxon>eudicotyledons</taxon>
        <taxon>Gunneridae</taxon>
        <taxon>Pentapetalae</taxon>
        <taxon>rosids</taxon>
        <taxon>malvids</taxon>
        <taxon>Sapindales</taxon>
        <taxon>Rutaceae</taxon>
        <taxon>Aurantioideae</taxon>
        <taxon>Citrus</taxon>
    </lineage>
</organism>